<organism evidence="1 2">
    <name type="scientific">Alicyclobacillus mali</name>
    <name type="common">ex Roth et al. 2021</name>
    <dbReference type="NCBI Taxonomy" id="1123961"/>
    <lineage>
        <taxon>Bacteria</taxon>
        <taxon>Bacillati</taxon>
        <taxon>Bacillota</taxon>
        <taxon>Bacilli</taxon>
        <taxon>Bacillales</taxon>
        <taxon>Alicyclobacillaceae</taxon>
        <taxon>Alicyclobacillus</taxon>
    </lineage>
</organism>
<dbReference type="Proteomes" id="UP000642910">
    <property type="component" value="Unassembled WGS sequence"/>
</dbReference>
<evidence type="ECO:0000313" key="1">
    <source>
        <dbReference type="EMBL" id="MBF8378751.1"/>
    </source>
</evidence>
<dbReference type="RefSeq" id="WP_195868102.1">
    <property type="nucleotide sequence ID" value="NZ_JADPKZ010000047.1"/>
</dbReference>
<protein>
    <submittedName>
        <fullName evidence="1">Uncharacterized protein</fullName>
    </submittedName>
</protein>
<reference evidence="1 2" key="1">
    <citation type="submission" date="2020-11" db="EMBL/GenBank/DDBJ databases">
        <title>Genomic insight of Alicyclobacillus mali FL 18 reveals a new arsenic-resistant strain, with potential in environmental biotechnology.</title>
        <authorList>
            <person name="Fiorentino G."/>
            <person name="Gallo G."/>
            <person name="Aulitto M."/>
        </authorList>
    </citation>
    <scope>NUCLEOTIDE SEQUENCE [LARGE SCALE GENOMIC DNA]</scope>
    <source>
        <strain evidence="1 2">FL 18</strain>
    </source>
</reference>
<dbReference type="EMBL" id="JADPKZ010000047">
    <property type="protein sequence ID" value="MBF8378751.1"/>
    <property type="molecule type" value="Genomic_DNA"/>
</dbReference>
<gene>
    <name evidence="1" type="ORF">IW967_12885</name>
</gene>
<comment type="caution">
    <text evidence="1">The sequence shown here is derived from an EMBL/GenBank/DDBJ whole genome shotgun (WGS) entry which is preliminary data.</text>
</comment>
<keyword evidence="2" id="KW-1185">Reference proteome</keyword>
<proteinExistence type="predicted"/>
<evidence type="ECO:0000313" key="2">
    <source>
        <dbReference type="Proteomes" id="UP000642910"/>
    </source>
</evidence>
<sequence length="322" mass="34570">MNASNPIHGPESRKPPLHTVRVRMGTQSWTLSGEGAAAPQAEEPVLRIERRRAPITLTAMRARIEETRSTGMPAAGWDRVKRSVRDWILPQGEARFRAGLKTGLASGMMLGTVALAGFHQFAAPPDHVPTVQTEVRGTSAFVEARSATPIAYPGLSVEVAVPRGSSKASPWLALTPVGIQHWLQAEHLRPSDYQLQAVEVRAGDSMVPGVFSQRLIRQDEDALGLAESGLLAAISWAADGGRQVDAERALQNALAIPASVWRAWPGGEGGVGADLHQKLQGLLADVRVGNARDSEALAVQALNDWLRLCGWPGVIELSKMSH</sequence>
<accession>A0ABS0F678</accession>
<name>A0ABS0F678_9BACL</name>